<proteinExistence type="predicted"/>
<dbReference type="SUPFAM" id="SSF51735">
    <property type="entry name" value="NAD(P)-binding Rossmann-fold domains"/>
    <property type="match status" value="1"/>
</dbReference>
<protein>
    <submittedName>
        <fullName evidence="2">Uncharacterized protein</fullName>
    </submittedName>
</protein>
<dbReference type="InterPro" id="IPR036291">
    <property type="entry name" value="NAD(P)-bd_dom_sf"/>
</dbReference>
<accession>A0A084R0B4</accession>
<reference evidence="2 3" key="1">
    <citation type="journal article" date="2014" name="BMC Genomics">
        <title>Comparative genome sequencing reveals chemotype-specific gene clusters in the toxigenic black mold Stachybotrys.</title>
        <authorList>
            <person name="Semeiks J."/>
            <person name="Borek D."/>
            <person name="Otwinowski Z."/>
            <person name="Grishin N.V."/>
        </authorList>
    </citation>
    <scope>NUCLEOTIDE SEQUENCE [LARGE SCALE GENOMIC DNA]</scope>
    <source>
        <strain evidence="2 3">IBT 40285</strain>
    </source>
</reference>
<gene>
    <name evidence="2" type="ORF">S40285_04062</name>
</gene>
<dbReference type="STRING" id="1283841.A0A084R0B4"/>
<dbReference type="InParanoid" id="A0A084R0B4"/>
<evidence type="ECO:0000256" key="1">
    <source>
        <dbReference type="ARBA" id="ARBA00023002"/>
    </source>
</evidence>
<dbReference type="PANTHER" id="PTHR43157">
    <property type="entry name" value="PHOSPHATIDYLINOSITOL-GLYCAN BIOSYNTHESIS CLASS F PROTEIN-RELATED"/>
    <property type="match status" value="1"/>
</dbReference>
<dbReference type="OrthoDB" id="542013at2759"/>
<dbReference type="OMA" id="HCELPEA"/>
<evidence type="ECO:0000313" key="2">
    <source>
        <dbReference type="EMBL" id="KFA69649.1"/>
    </source>
</evidence>
<dbReference type="GO" id="GO:0016491">
    <property type="term" value="F:oxidoreductase activity"/>
    <property type="evidence" value="ECO:0007669"/>
    <property type="project" value="UniProtKB-KW"/>
</dbReference>
<dbReference type="EMBL" id="KL659387">
    <property type="protein sequence ID" value="KFA69649.1"/>
    <property type="molecule type" value="Genomic_DNA"/>
</dbReference>
<name>A0A084R0B4_STAC4</name>
<sequence>MYNKLPAPPAGTSLEGKIVIVTGGNSGIGFDCARQIVQLQVSRLIITSRDKKRGEEAASKLRAGTRGKGIVEMWLLDMCSPDSVQQFARKVECECPRLDIAILNAGLSKTHFDIIEGTGYEECFQVNYLSTMLLVIPLLPVPKHRSTPGEPARLTLISSGTVYLSKFLGNPPSSLLKAFRDPSTAPQTDMPVYSTSKIYGIMFIDRLAQHISPNDVIINLADPGGTKGTEFGRDLPRIAQVIGLPVINLIARSVIDAAHAYLDAALCLTNMLPLPLPSYPDILYTDKGKQAIENLWEEILNEFESVNSRAILASL</sequence>
<keyword evidence="1" id="KW-0560">Oxidoreductase</keyword>
<dbReference type="Gene3D" id="3.40.50.720">
    <property type="entry name" value="NAD(P)-binding Rossmann-like Domain"/>
    <property type="match status" value="1"/>
</dbReference>
<dbReference type="HOGENOM" id="CLU_010194_44_4_1"/>
<dbReference type="Pfam" id="PF00106">
    <property type="entry name" value="adh_short"/>
    <property type="match status" value="1"/>
</dbReference>
<dbReference type="PANTHER" id="PTHR43157:SF35">
    <property type="entry name" value="DEHYDROGENASE_REDUCTASE FAMILY PROTEIN, PUTATIVE-RELATED"/>
    <property type="match status" value="1"/>
</dbReference>
<organism evidence="2 3">
    <name type="scientific">Stachybotrys chlorohalonatus (strain IBT 40285)</name>
    <dbReference type="NCBI Taxonomy" id="1283841"/>
    <lineage>
        <taxon>Eukaryota</taxon>
        <taxon>Fungi</taxon>
        <taxon>Dikarya</taxon>
        <taxon>Ascomycota</taxon>
        <taxon>Pezizomycotina</taxon>
        <taxon>Sordariomycetes</taxon>
        <taxon>Hypocreomycetidae</taxon>
        <taxon>Hypocreales</taxon>
        <taxon>Stachybotryaceae</taxon>
        <taxon>Stachybotrys</taxon>
    </lineage>
</organism>
<dbReference type="PRINTS" id="PR00081">
    <property type="entry name" value="GDHRDH"/>
</dbReference>
<dbReference type="Proteomes" id="UP000028524">
    <property type="component" value="Unassembled WGS sequence"/>
</dbReference>
<evidence type="ECO:0000313" key="3">
    <source>
        <dbReference type="Proteomes" id="UP000028524"/>
    </source>
</evidence>
<dbReference type="AlphaFoldDB" id="A0A084R0B4"/>
<dbReference type="InterPro" id="IPR002347">
    <property type="entry name" value="SDR_fam"/>
</dbReference>
<keyword evidence="3" id="KW-1185">Reference proteome</keyword>